<evidence type="ECO:0000313" key="1">
    <source>
        <dbReference type="EMBL" id="WAX57352.1"/>
    </source>
</evidence>
<dbReference type="SFLD" id="SFLDG01018">
    <property type="entry name" value="Squalene/Phytoene_Synthase_Lik"/>
    <property type="match status" value="1"/>
</dbReference>
<dbReference type="EC" id="2.5.1.21" evidence="1"/>
<dbReference type="EMBL" id="CP097463">
    <property type="protein sequence ID" value="WAX57352.1"/>
    <property type="molecule type" value="Genomic_DNA"/>
</dbReference>
<keyword evidence="1" id="KW-0808">Transferase</keyword>
<dbReference type="InterPro" id="IPR017827">
    <property type="entry name" value="HSQ_synthase_HpnC"/>
</dbReference>
<dbReference type="SFLD" id="SFLDS00005">
    <property type="entry name" value="Isoprenoid_Synthase_Type_I"/>
    <property type="match status" value="1"/>
</dbReference>
<dbReference type="SUPFAM" id="SSF48576">
    <property type="entry name" value="Terpenoid synthases"/>
    <property type="match status" value="1"/>
</dbReference>
<reference evidence="1" key="1">
    <citation type="submission" date="2022-05" db="EMBL/GenBank/DDBJ databases">
        <title>Jatrophihabitans sp. SB3-54 whole genome sequence.</title>
        <authorList>
            <person name="Suh M.K."/>
            <person name="Eom M.K."/>
            <person name="Kim J.S."/>
            <person name="Kim H.S."/>
            <person name="Do H.E."/>
            <person name="Shin Y.K."/>
            <person name="Lee J.-S."/>
        </authorList>
    </citation>
    <scope>NUCLEOTIDE SEQUENCE</scope>
    <source>
        <strain evidence="1">SB3-54</strain>
    </source>
</reference>
<proteinExistence type="predicted"/>
<dbReference type="InterPro" id="IPR002060">
    <property type="entry name" value="Squ/phyt_synthse"/>
</dbReference>
<keyword evidence="2" id="KW-1185">Reference proteome</keyword>
<accession>A0ABY7K170</accession>
<organism evidence="1 2">
    <name type="scientific">Jatrophihabitans cynanchi</name>
    <dbReference type="NCBI Taxonomy" id="2944128"/>
    <lineage>
        <taxon>Bacteria</taxon>
        <taxon>Bacillati</taxon>
        <taxon>Actinomycetota</taxon>
        <taxon>Actinomycetes</taxon>
        <taxon>Jatrophihabitantales</taxon>
        <taxon>Jatrophihabitantaceae</taxon>
        <taxon>Jatrophihabitans</taxon>
    </lineage>
</organism>
<protein>
    <submittedName>
        <fullName evidence="1">Squalene synthase HpnC</fullName>
        <ecNumber evidence="1">2.5.1.21</ecNumber>
    </submittedName>
</protein>
<dbReference type="InterPro" id="IPR008949">
    <property type="entry name" value="Isoprenoid_synthase_dom_sf"/>
</dbReference>
<dbReference type="SFLD" id="SFLDG01212">
    <property type="entry name" value="Phytoene_synthase_like"/>
    <property type="match status" value="1"/>
</dbReference>
<dbReference type="InterPro" id="IPR044843">
    <property type="entry name" value="Trans_IPPS_bact-type"/>
</dbReference>
<name>A0ABY7K170_9ACTN</name>
<dbReference type="NCBIfam" id="TIGR03464">
    <property type="entry name" value="HpnC"/>
    <property type="match status" value="1"/>
</dbReference>
<dbReference type="GO" id="GO:0051996">
    <property type="term" value="F:squalene synthase [NAD(P)H] activity"/>
    <property type="evidence" value="ECO:0007669"/>
    <property type="project" value="UniProtKB-EC"/>
</dbReference>
<sequence length="265" mass="28266">MGAENFPVALRVLPRRPRAALGAVYRYARFVDDVGDRADCAPPDRLALLDIVDREVRALPDGVSRLHPVACLAPIVREHGIANDLLLDLVEANKLDQRKRSYATFDELLDYCRLSAAPVGRIVLHVAGAVTEANVADSDTVCAALQVLEHCQDVGEDARAGRVYLPDEELRAASVGTSDLTAATTSAALRAVVAVQVARAEDMLQRGSALVKRLHGWSRVAVAGYVAGGLATASALRGAGYEVLAAPVRPSRARTALHAIRVWAP</sequence>
<dbReference type="PANTHER" id="PTHR31480">
    <property type="entry name" value="BIFUNCTIONAL LYCOPENE CYCLASE/PHYTOENE SYNTHASE"/>
    <property type="match status" value="1"/>
</dbReference>
<dbReference type="Gene3D" id="1.10.600.10">
    <property type="entry name" value="Farnesyl Diphosphate Synthase"/>
    <property type="match status" value="1"/>
</dbReference>
<dbReference type="Proteomes" id="UP001164693">
    <property type="component" value="Chromosome"/>
</dbReference>
<dbReference type="RefSeq" id="WP_269443890.1">
    <property type="nucleotide sequence ID" value="NZ_CP097463.1"/>
</dbReference>
<evidence type="ECO:0000313" key="2">
    <source>
        <dbReference type="Proteomes" id="UP001164693"/>
    </source>
</evidence>
<gene>
    <name evidence="1" type="primary">hpnC</name>
    <name evidence="1" type="ORF">M6B22_00960</name>
</gene>
<dbReference type="Pfam" id="PF00494">
    <property type="entry name" value="SQS_PSY"/>
    <property type="match status" value="1"/>
</dbReference>